<organism evidence="2 3">
    <name type="scientific">Plakobranchus ocellatus</name>
    <dbReference type="NCBI Taxonomy" id="259542"/>
    <lineage>
        <taxon>Eukaryota</taxon>
        <taxon>Metazoa</taxon>
        <taxon>Spiralia</taxon>
        <taxon>Lophotrochozoa</taxon>
        <taxon>Mollusca</taxon>
        <taxon>Gastropoda</taxon>
        <taxon>Heterobranchia</taxon>
        <taxon>Euthyneura</taxon>
        <taxon>Panpulmonata</taxon>
        <taxon>Sacoglossa</taxon>
        <taxon>Placobranchoidea</taxon>
        <taxon>Plakobranchidae</taxon>
        <taxon>Plakobranchus</taxon>
    </lineage>
</organism>
<evidence type="ECO:0000256" key="1">
    <source>
        <dbReference type="SAM" id="MobiDB-lite"/>
    </source>
</evidence>
<accession>A0AAV3Y4W6</accession>
<reference evidence="2 3" key="1">
    <citation type="journal article" date="2021" name="Elife">
        <title>Chloroplast acquisition without the gene transfer in kleptoplastic sea slugs, Plakobranchus ocellatus.</title>
        <authorList>
            <person name="Maeda T."/>
            <person name="Takahashi S."/>
            <person name="Yoshida T."/>
            <person name="Shimamura S."/>
            <person name="Takaki Y."/>
            <person name="Nagai Y."/>
            <person name="Toyoda A."/>
            <person name="Suzuki Y."/>
            <person name="Arimoto A."/>
            <person name="Ishii H."/>
            <person name="Satoh N."/>
            <person name="Nishiyama T."/>
            <person name="Hasebe M."/>
            <person name="Maruyama T."/>
            <person name="Minagawa J."/>
            <person name="Obokata J."/>
            <person name="Shigenobu S."/>
        </authorList>
    </citation>
    <scope>NUCLEOTIDE SEQUENCE [LARGE SCALE GENOMIC DNA]</scope>
</reference>
<feature type="region of interest" description="Disordered" evidence="1">
    <location>
        <begin position="1"/>
        <end position="22"/>
    </location>
</feature>
<evidence type="ECO:0000313" key="2">
    <source>
        <dbReference type="EMBL" id="GFN77227.1"/>
    </source>
</evidence>
<proteinExistence type="predicted"/>
<gene>
    <name evidence="2" type="ORF">PoB_000373300</name>
</gene>
<sequence length="154" mass="17929">MSKNKTPSPPKAVETQDKVGADEWEKEIKAKNEELDEVKEQLTQEKNEKEKLQKQLEAISNGQSDTNKRLARAQDISEKLRAENQKKTEYIEKLERTISHMEDRIRNLEIRAYRCVRLRLSVQVCEITVSVSNPSAYRFVRLRCLSQTPQRTGV</sequence>
<comment type="caution">
    <text evidence="2">The sequence shown here is derived from an EMBL/GenBank/DDBJ whole genome shotgun (WGS) entry which is preliminary data.</text>
</comment>
<keyword evidence="3" id="KW-1185">Reference proteome</keyword>
<dbReference type="EMBL" id="BLXT01000438">
    <property type="protein sequence ID" value="GFN77227.1"/>
    <property type="molecule type" value="Genomic_DNA"/>
</dbReference>
<dbReference type="AlphaFoldDB" id="A0AAV3Y4W6"/>
<protein>
    <submittedName>
        <fullName evidence="2">Uncharacterized protein</fullName>
    </submittedName>
</protein>
<dbReference type="Proteomes" id="UP000735302">
    <property type="component" value="Unassembled WGS sequence"/>
</dbReference>
<name>A0AAV3Y4W6_9GAST</name>
<evidence type="ECO:0000313" key="3">
    <source>
        <dbReference type="Proteomes" id="UP000735302"/>
    </source>
</evidence>